<sequence>MPQLYKRYVDDTLARMPSVDVAAEFLSTLNGLHPSLTFTMELPVDNKIPFIGIEIVKNGTKLETQVYRKPTNTGLLLHFQSHTDKRYKDSLLQTMIHRAYSLSSTTEAFNAECAKLRSIFSRLDYPMSVIDSAIKK</sequence>
<evidence type="ECO:0000313" key="3">
    <source>
        <dbReference type="Proteomes" id="UP001159427"/>
    </source>
</evidence>
<keyword evidence="3" id="KW-1185">Reference proteome</keyword>
<accession>A0ABN8SL10</accession>
<dbReference type="PANTHER" id="PTHR21301">
    <property type="entry name" value="REVERSE TRANSCRIPTASE"/>
    <property type="match status" value="1"/>
</dbReference>
<dbReference type="Pfam" id="PF26215">
    <property type="entry name" value="HTH_animal"/>
    <property type="match status" value="1"/>
</dbReference>
<organism evidence="2 3">
    <name type="scientific">Porites evermanni</name>
    <dbReference type="NCBI Taxonomy" id="104178"/>
    <lineage>
        <taxon>Eukaryota</taxon>
        <taxon>Metazoa</taxon>
        <taxon>Cnidaria</taxon>
        <taxon>Anthozoa</taxon>
        <taxon>Hexacorallia</taxon>
        <taxon>Scleractinia</taxon>
        <taxon>Fungiina</taxon>
        <taxon>Poritidae</taxon>
        <taxon>Porites</taxon>
    </lineage>
</organism>
<evidence type="ECO:0000259" key="1">
    <source>
        <dbReference type="Pfam" id="PF26215"/>
    </source>
</evidence>
<dbReference type="InterPro" id="IPR058912">
    <property type="entry name" value="HTH_animal"/>
</dbReference>
<dbReference type="Proteomes" id="UP001159427">
    <property type="component" value="Unassembled WGS sequence"/>
</dbReference>
<feature type="domain" description="Helix-turn-helix" evidence="1">
    <location>
        <begin position="76"/>
        <end position="135"/>
    </location>
</feature>
<comment type="caution">
    <text evidence="2">The sequence shown here is derived from an EMBL/GenBank/DDBJ whole genome shotgun (WGS) entry which is preliminary data.</text>
</comment>
<gene>
    <name evidence="2" type="ORF">PEVE_00021746</name>
</gene>
<dbReference type="EMBL" id="CALNXI010002902">
    <property type="protein sequence ID" value="CAH3191354.1"/>
    <property type="molecule type" value="Genomic_DNA"/>
</dbReference>
<name>A0ABN8SL10_9CNID</name>
<feature type="non-terminal residue" evidence="2">
    <location>
        <position position="136"/>
    </location>
</feature>
<reference evidence="2 3" key="1">
    <citation type="submission" date="2022-05" db="EMBL/GenBank/DDBJ databases">
        <authorList>
            <consortium name="Genoscope - CEA"/>
            <person name="William W."/>
        </authorList>
    </citation>
    <scope>NUCLEOTIDE SEQUENCE [LARGE SCALE GENOMIC DNA]</scope>
</reference>
<protein>
    <recommendedName>
        <fullName evidence="1">Helix-turn-helix domain-containing protein</fullName>
    </recommendedName>
</protein>
<evidence type="ECO:0000313" key="2">
    <source>
        <dbReference type="EMBL" id="CAH3191354.1"/>
    </source>
</evidence>
<proteinExistence type="predicted"/>
<dbReference type="PANTHER" id="PTHR21301:SF10">
    <property type="entry name" value="REVERSE TRANSCRIPTASE DOMAIN-CONTAINING PROTEIN"/>
    <property type="match status" value="1"/>
</dbReference>